<accession>A0A4Y3PHU1</accession>
<dbReference type="InterPro" id="IPR016181">
    <property type="entry name" value="Acyl_CoA_acyltransferase"/>
</dbReference>
<organism evidence="2 3">
    <name type="scientific">Brevibacillus parabrevis</name>
    <dbReference type="NCBI Taxonomy" id="54914"/>
    <lineage>
        <taxon>Bacteria</taxon>
        <taxon>Bacillati</taxon>
        <taxon>Bacillota</taxon>
        <taxon>Bacilli</taxon>
        <taxon>Bacillales</taxon>
        <taxon>Paenibacillaceae</taxon>
        <taxon>Brevibacillus</taxon>
    </lineage>
</organism>
<name>A0A4Y3PHU1_BREPA</name>
<evidence type="ECO:0000259" key="1">
    <source>
        <dbReference type="PROSITE" id="PS51186"/>
    </source>
</evidence>
<proteinExistence type="predicted"/>
<sequence>MVLLRQATLHDLPAVCRIDALVLGSTSRAHELQTAIAAGHCHVASLDMDIAGFAVMNQSFFQQSFIHLVIVHPRHQHQGIGKELMLYLEKLCPTDKLFTSTNLSNKKMQRLCQKLGYAYSGTIQHLDPADPEVFYCKKI</sequence>
<dbReference type="GeneID" id="87610284"/>
<feature type="domain" description="N-acetyltransferase" evidence="1">
    <location>
        <begin position="2"/>
        <end position="139"/>
    </location>
</feature>
<reference evidence="2 3" key="1">
    <citation type="submission" date="2019-06" db="EMBL/GenBank/DDBJ databases">
        <title>Whole genome shotgun sequence of Brevibacillus parabrevis NBRC 12334.</title>
        <authorList>
            <person name="Hosoyama A."/>
            <person name="Uohara A."/>
            <person name="Ohji S."/>
            <person name="Ichikawa N."/>
        </authorList>
    </citation>
    <scope>NUCLEOTIDE SEQUENCE [LARGE SCALE GENOMIC DNA]</scope>
    <source>
        <strain evidence="2 3">NBRC 12334</strain>
    </source>
</reference>
<dbReference type="SUPFAM" id="SSF55729">
    <property type="entry name" value="Acyl-CoA N-acyltransferases (Nat)"/>
    <property type="match status" value="1"/>
</dbReference>
<protein>
    <recommendedName>
        <fullName evidence="1">N-acetyltransferase domain-containing protein</fullName>
    </recommendedName>
</protein>
<dbReference type="GO" id="GO:0016747">
    <property type="term" value="F:acyltransferase activity, transferring groups other than amino-acyl groups"/>
    <property type="evidence" value="ECO:0007669"/>
    <property type="project" value="InterPro"/>
</dbReference>
<dbReference type="Pfam" id="PF00583">
    <property type="entry name" value="Acetyltransf_1"/>
    <property type="match status" value="1"/>
</dbReference>
<dbReference type="STRING" id="54914.AV540_22295"/>
<comment type="caution">
    <text evidence="2">The sequence shown here is derived from an EMBL/GenBank/DDBJ whole genome shotgun (WGS) entry which is preliminary data.</text>
</comment>
<dbReference type="PROSITE" id="PS51186">
    <property type="entry name" value="GNAT"/>
    <property type="match status" value="1"/>
</dbReference>
<dbReference type="Gene3D" id="3.40.630.30">
    <property type="match status" value="1"/>
</dbReference>
<dbReference type="EMBL" id="BJMH01000018">
    <property type="protein sequence ID" value="GEB34060.1"/>
    <property type="molecule type" value="Genomic_DNA"/>
</dbReference>
<keyword evidence="3" id="KW-1185">Reference proteome</keyword>
<dbReference type="InterPro" id="IPR000182">
    <property type="entry name" value="GNAT_dom"/>
</dbReference>
<dbReference type="Proteomes" id="UP000316882">
    <property type="component" value="Unassembled WGS sequence"/>
</dbReference>
<evidence type="ECO:0000313" key="3">
    <source>
        <dbReference type="Proteomes" id="UP000316882"/>
    </source>
</evidence>
<evidence type="ECO:0000313" key="2">
    <source>
        <dbReference type="EMBL" id="GEB34060.1"/>
    </source>
</evidence>
<dbReference type="AlphaFoldDB" id="A0A4Y3PHU1"/>
<dbReference type="RefSeq" id="WP_122966001.1">
    <property type="nucleotide sequence ID" value="NZ_BJMH01000018.1"/>
</dbReference>
<gene>
    <name evidence="2" type="ORF">BPA01_36400</name>
</gene>
<dbReference type="CDD" id="cd04301">
    <property type="entry name" value="NAT_SF"/>
    <property type="match status" value="1"/>
</dbReference>